<dbReference type="SUPFAM" id="SSF52540">
    <property type="entry name" value="P-loop containing nucleoside triphosphate hydrolases"/>
    <property type="match status" value="1"/>
</dbReference>
<keyword evidence="13" id="KW-1185">Reference proteome</keyword>
<comment type="subcellular location">
    <subcellularLocation>
        <location evidence="1">Membrane</location>
        <topology evidence="1">Multi-pass membrane protein</topology>
    </subcellularLocation>
</comment>
<reference evidence="12" key="1">
    <citation type="submission" date="2021-02" db="EMBL/GenBank/DDBJ databases">
        <authorList>
            <person name="Dougan E. K."/>
            <person name="Rhodes N."/>
            <person name="Thang M."/>
            <person name="Chan C."/>
        </authorList>
    </citation>
    <scope>NUCLEOTIDE SEQUENCE</scope>
</reference>
<keyword evidence="8 9" id="KW-0472">Membrane</keyword>
<evidence type="ECO:0000313" key="12">
    <source>
        <dbReference type="EMBL" id="CAE8642800.1"/>
    </source>
</evidence>
<evidence type="ECO:0000256" key="5">
    <source>
        <dbReference type="ARBA" id="ARBA00022837"/>
    </source>
</evidence>
<dbReference type="EMBL" id="CAJNNV010033211">
    <property type="protein sequence ID" value="CAE8642800.1"/>
    <property type="molecule type" value="Genomic_DNA"/>
</dbReference>
<feature type="transmembrane region" description="Helical" evidence="9">
    <location>
        <begin position="611"/>
        <end position="628"/>
    </location>
</feature>
<feature type="transmembrane region" description="Helical" evidence="9">
    <location>
        <begin position="659"/>
        <end position="678"/>
    </location>
</feature>
<dbReference type="PROSITE" id="PS00018">
    <property type="entry name" value="EF_HAND_1"/>
    <property type="match status" value="1"/>
</dbReference>
<keyword evidence="2" id="KW-0813">Transport</keyword>
<protein>
    <recommendedName>
        <fullName evidence="14">ATP-dependent transporter ycf16</fullName>
    </recommendedName>
</protein>
<dbReference type="Gene3D" id="3.40.50.300">
    <property type="entry name" value="P-loop containing nucleotide triphosphate hydrolases"/>
    <property type="match status" value="1"/>
</dbReference>
<dbReference type="OrthoDB" id="184675at2759"/>
<dbReference type="SMART" id="SM00382">
    <property type="entry name" value="AAA"/>
    <property type="match status" value="1"/>
</dbReference>
<sequence>MDKAHFLGISVLLVVVLVGPFLALYCFHKRWDLRQAKQARMAGKSMQAQDFAVKVARYFMPSIQIEKHRFHGLTAKSEPMDIRFESLGLELPNGTTVLSGVTGEFKAGTCCAIMGPSGAGKTTFMNALCGKAFYGKPTGKVFINEREASIADFRPCVGFVPQDDIVHECLTVGEQIQSAALLRGEPWTTSKRAKRITEDVLQILQINHIRNTVVGSVEHRGISGGQRKRVNIGLELAADPTVLFLDEPTSGLDSTSSLTIIESLKKLGELGMTSIMVIHQPRYKLFTLFDEVLLLGKGGRTVYQGPSQGAVPYFQRLGFEIPATENPADWLMDLISGEVRSKIFPQVGTHPADWLFEAWEQNKAQVGSYFSIPRNLWTQQDDRTVLANLVEAEWHQIDVDESGFLSLDELTRLIRQCTGAEPKKNIVQQLLVAMLEVAGRDPDRDGVSREDFIGYLCSMQVAASRADILQLQDTSSSSESGIDVETFVMEATCCTPTGLIREARGFGSHLFVLSHRQLVLWWRKNSERALFLAVVAFAAVLLASMDKYICPTPLWMPDPYLNLHTALALMQTVYCLGLFGDDKQVFWRESASGVSVLAFFISRVVLNTVDLVMQTFVFVALYFMMLQPHVHFGRFFLPFLLVSFVAAGAGYFISSILPVQHGPFVASLVAFVSCGLMGHPMRVIQMMDGGMLEAVMDVISIARWSVGMSFLLIVEDQGLPPIDSIQGQQRLELEVMIPVYKDRGMWQGHGYWNSGILWLLGMAVVLHSAAFLGLKFTSRTKQI</sequence>
<evidence type="ECO:0000256" key="3">
    <source>
        <dbReference type="ARBA" id="ARBA00022692"/>
    </source>
</evidence>
<feature type="transmembrane region" description="Helical" evidence="9">
    <location>
        <begin position="6"/>
        <end position="27"/>
    </location>
</feature>
<feature type="transmembrane region" description="Helical" evidence="9">
    <location>
        <begin position="635"/>
        <end position="653"/>
    </location>
</feature>
<dbReference type="Pfam" id="PF00005">
    <property type="entry name" value="ABC_tran"/>
    <property type="match status" value="1"/>
</dbReference>
<gene>
    <name evidence="12" type="ORF">PGLA1383_LOCUS57204</name>
</gene>
<dbReference type="AlphaFoldDB" id="A0A813HYV9"/>
<dbReference type="Gene3D" id="1.10.238.10">
    <property type="entry name" value="EF-hand"/>
    <property type="match status" value="1"/>
</dbReference>
<feature type="domain" description="ABC transporter" evidence="11">
    <location>
        <begin position="82"/>
        <end position="323"/>
    </location>
</feature>
<keyword evidence="4" id="KW-0547">Nucleotide-binding</keyword>
<feature type="domain" description="EF-hand" evidence="10">
    <location>
        <begin position="385"/>
        <end position="420"/>
    </location>
</feature>
<dbReference type="InterPro" id="IPR043926">
    <property type="entry name" value="ABCG_dom"/>
</dbReference>
<keyword evidence="3 9" id="KW-0812">Transmembrane</keyword>
<comment type="caution">
    <text evidence="12">The sequence shown here is derived from an EMBL/GenBank/DDBJ whole genome shotgun (WGS) entry which is preliminary data.</text>
</comment>
<dbReference type="GO" id="GO:0016020">
    <property type="term" value="C:membrane"/>
    <property type="evidence" value="ECO:0007669"/>
    <property type="project" value="UniProtKB-SubCell"/>
</dbReference>
<proteinExistence type="predicted"/>
<dbReference type="GO" id="GO:0005509">
    <property type="term" value="F:calcium ion binding"/>
    <property type="evidence" value="ECO:0007669"/>
    <property type="project" value="InterPro"/>
</dbReference>
<dbReference type="InterPro" id="IPR011992">
    <property type="entry name" value="EF-hand-dom_pair"/>
</dbReference>
<dbReference type="PANTHER" id="PTHR48041">
    <property type="entry name" value="ABC TRANSPORTER G FAMILY MEMBER 28"/>
    <property type="match status" value="1"/>
</dbReference>
<feature type="transmembrane region" description="Helical" evidence="9">
    <location>
        <begin position="755"/>
        <end position="774"/>
    </location>
</feature>
<dbReference type="InterPro" id="IPR003593">
    <property type="entry name" value="AAA+_ATPase"/>
</dbReference>
<dbReference type="CDD" id="cd03213">
    <property type="entry name" value="ABCG_EPDR"/>
    <property type="match status" value="1"/>
</dbReference>
<evidence type="ECO:0000256" key="4">
    <source>
        <dbReference type="ARBA" id="ARBA00022741"/>
    </source>
</evidence>
<evidence type="ECO:0000256" key="1">
    <source>
        <dbReference type="ARBA" id="ARBA00004141"/>
    </source>
</evidence>
<evidence type="ECO:0000256" key="7">
    <source>
        <dbReference type="ARBA" id="ARBA00022989"/>
    </source>
</evidence>
<evidence type="ECO:0000259" key="10">
    <source>
        <dbReference type="PROSITE" id="PS50222"/>
    </source>
</evidence>
<evidence type="ECO:0000259" key="11">
    <source>
        <dbReference type="PROSITE" id="PS50893"/>
    </source>
</evidence>
<evidence type="ECO:0008006" key="14">
    <source>
        <dbReference type="Google" id="ProtNLM"/>
    </source>
</evidence>
<evidence type="ECO:0000256" key="9">
    <source>
        <dbReference type="SAM" id="Phobius"/>
    </source>
</evidence>
<dbReference type="PROSITE" id="PS50893">
    <property type="entry name" value="ABC_TRANSPORTER_2"/>
    <property type="match status" value="1"/>
</dbReference>
<keyword evidence="7 9" id="KW-1133">Transmembrane helix</keyword>
<dbReference type="InterPro" id="IPR018247">
    <property type="entry name" value="EF_Hand_1_Ca_BS"/>
</dbReference>
<evidence type="ECO:0000313" key="13">
    <source>
        <dbReference type="Proteomes" id="UP000654075"/>
    </source>
</evidence>
<evidence type="ECO:0000256" key="8">
    <source>
        <dbReference type="ARBA" id="ARBA00023136"/>
    </source>
</evidence>
<dbReference type="PANTHER" id="PTHR48041:SF91">
    <property type="entry name" value="ABC TRANSPORTER G FAMILY MEMBER 28"/>
    <property type="match status" value="1"/>
</dbReference>
<evidence type="ECO:0000256" key="6">
    <source>
        <dbReference type="ARBA" id="ARBA00022840"/>
    </source>
</evidence>
<keyword evidence="5" id="KW-0106">Calcium</keyword>
<dbReference type="FunFam" id="3.40.50.300:FF:000367">
    <property type="entry name" value="ABC transporter G family member 24"/>
    <property type="match status" value="1"/>
</dbReference>
<dbReference type="PROSITE" id="PS50222">
    <property type="entry name" value="EF_HAND_2"/>
    <property type="match status" value="1"/>
</dbReference>
<dbReference type="GO" id="GO:0005524">
    <property type="term" value="F:ATP binding"/>
    <property type="evidence" value="ECO:0007669"/>
    <property type="project" value="UniProtKB-KW"/>
</dbReference>
<dbReference type="SUPFAM" id="SSF47473">
    <property type="entry name" value="EF-hand"/>
    <property type="match status" value="1"/>
</dbReference>
<organism evidence="12 13">
    <name type="scientific">Polarella glacialis</name>
    <name type="common">Dinoflagellate</name>
    <dbReference type="NCBI Taxonomy" id="89957"/>
    <lineage>
        <taxon>Eukaryota</taxon>
        <taxon>Sar</taxon>
        <taxon>Alveolata</taxon>
        <taxon>Dinophyceae</taxon>
        <taxon>Suessiales</taxon>
        <taxon>Suessiaceae</taxon>
        <taxon>Polarella</taxon>
    </lineage>
</organism>
<keyword evidence="6" id="KW-0067">ATP-binding</keyword>
<dbReference type="InterPro" id="IPR017871">
    <property type="entry name" value="ABC_transporter-like_CS"/>
</dbReference>
<evidence type="ECO:0000256" key="2">
    <source>
        <dbReference type="ARBA" id="ARBA00022448"/>
    </source>
</evidence>
<dbReference type="InterPro" id="IPR027417">
    <property type="entry name" value="P-loop_NTPase"/>
</dbReference>
<accession>A0A813HYV9</accession>
<dbReference type="InterPro" id="IPR002048">
    <property type="entry name" value="EF_hand_dom"/>
</dbReference>
<dbReference type="PROSITE" id="PS00211">
    <property type="entry name" value="ABC_TRANSPORTER_1"/>
    <property type="match status" value="1"/>
</dbReference>
<dbReference type="InterPro" id="IPR050352">
    <property type="entry name" value="ABCG_transporters"/>
</dbReference>
<dbReference type="Pfam" id="PF19055">
    <property type="entry name" value="ABC2_membrane_7"/>
    <property type="match status" value="2"/>
</dbReference>
<dbReference type="GO" id="GO:0140359">
    <property type="term" value="F:ABC-type transporter activity"/>
    <property type="evidence" value="ECO:0007669"/>
    <property type="project" value="InterPro"/>
</dbReference>
<feature type="transmembrane region" description="Helical" evidence="9">
    <location>
        <begin position="529"/>
        <end position="549"/>
    </location>
</feature>
<name>A0A813HYV9_POLGL</name>
<feature type="transmembrane region" description="Helical" evidence="9">
    <location>
        <begin position="561"/>
        <end position="579"/>
    </location>
</feature>
<dbReference type="InterPro" id="IPR003439">
    <property type="entry name" value="ABC_transporter-like_ATP-bd"/>
</dbReference>
<dbReference type="GO" id="GO:0016887">
    <property type="term" value="F:ATP hydrolysis activity"/>
    <property type="evidence" value="ECO:0007669"/>
    <property type="project" value="InterPro"/>
</dbReference>
<dbReference type="Proteomes" id="UP000654075">
    <property type="component" value="Unassembled WGS sequence"/>
</dbReference>